<feature type="transmembrane region" description="Helical" evidence="2">
    <location>
        <begin position="231"/>
        <end position="253"/>
    </location>
</feature>
<keyword evidence="2" id="KW-1133">Transmembrane helix</keyword>
<dbReference type="CDD" id="cd00920">
    <property type="entry name" value="Cupredoxin"/>
    <property type="match status" value="1"/>
</dbReference>
<dbReference type="SUPFAM" id="SSF49503">
    <property type="entry name" value="Cupredoxins"/>
    <property type="match status" value="1"/>
</dbReference>
<feature type="compositionally biased region" description="Polar residues" evidence="1">
    <location>
        <begin position="270"/>
        <end position="279"/>
    </location>
</feature>
<dbReference type="AlphaFoldDB" id="A0A1S9REK4"/>
<evidence type="ECO:0000313" key="5">
    <source>
        <dbReference type="Proteomes" id="UP000190744"/>
    </source>
</evidence>
<dbReference type="Proteomes" id="UP000190744">
    <property type="component" value="Unassembled WGS sequence"/>
</dbReference>
<dbReference type="PANTHER" id="PTHR34883:SF8">
    <property type="entry name" value="EXTRACELLULAR SERINE-RICH PROTEIN (AFU_ORTHOLOGUE AFUA_6G00670)"/>
    <property type="match status" value="1"/>
</dbReference>
<dbReference type="CDD" id="cd12087">
    <property type="entry name" value="TM_EGFR-like"/>
    <property type="match status" value="1"/>
</dbReference>
<reference evidence="5" key="1">
    <citation type="submission" date="2015-09" db="EMBL/GenBank/DDBJ databases">
        <authorList>
            <person name="Fill T.P."/>
            <person name="Baretta J.F."/>
            <person name="de Almeida L.G."/>
            <person name="Rocha M."/>
            <person name="de Souza D.H."/>
            <person name="Malavazi I."/>
            <person name="Cerdeira L.T."/>
            <person name="Hong H."/>
            <person name="Samborskyy M."/>
            <person name="de Vasconcelos A.T."/>
            <person name="Leadlay P."/>
            <person name="Rodrigues-Filho E."/>
        </authorList>
    </citation>
    <scope>NUCLEOTIDE SEQUENCE [LARGE SCALE GENOMIC DNA]</scope>
    <source>
        <strain evidence="5">LaBioMMi 136</strain>
    </source>
</reference>
<feature type="region of interest" description="Disordered" evidence="1">
    <location>
        <begin position="262"/>
        <end position="350"/>
    </location>
</feature>
<gene>
    <name evidence="4" type="ORF">PEBR_32978</name>
</gene>
<accession>A0A1S9REK4</accession>
<evidence type="ECO:0000313" key="4">
    <source>
        <dbReference type="EMBL" id="OOQ83845.1"/>
    </source>
</evidence>
<feature type="signal peptide" evidence="3">
    <location>
        <begin position="1"/>
        <end position="25"/>
    </location>
</feature>
<dbReference type="InterPro" id="IPR052953">
    <property type="entry name" value="Ser-rich/MCO-related"/>
</dbReference>
<evidence type="ECO:0000256" key="3">
    <source>
        <dbReference type="SAM" id="SignalP"/>
    </source>
</evidence>
<keyword evidence="2" id="KW-0812">Transmembrane</keyword>
<sequence>MPFPRHMLGPFLVSIGLSTGGYAEAAYTYSSATGTTTDVTTSVYTSPTRTSTGIETYTVQVGSKSSPQAYVPNNFTANPGDVVVFEFFPTNHSVVKADFGAPCVPASDGLFYSGMFNSFNQSNGQVTGPLPTWSIVINDTQPTFFYCTAIGSCLKNGMVGVINPNSTQTFEEQYKKALTYPYMLVPGQAMPAEGTEGGGSSTSGTSTTSSATTSSAAYNGGGGGGGLSGGAIAGIVVGAVAGLAILVALFFVFRRKRAHSRTEHPDRWSLFNSGNNYDNPRSEFDGSAGRGPGTDVTSVGEPEPAMRELSTGPESASGFGGSLSRPDSGQWNWDNPQASRTSRGPTELDADAVIYELPEGRVS</sequence>
<comment type="caution">
    <text evidence="4">The sequence shown here is derived from an EMBL/GenBank/DDBJ whole genome shotgun (WGS) entry which is preliminary data.</text>
</comment>
<feature type="compositionally biased region" description="Low complexity" evidence="1">
    <location>
        <begin position="202"/>
        <end position="212"/>
    </location>
</feature>
<feature type="region of interest" description="Disordered" evidence="1">
    <location>
        <begin position="191"/>
        <end position="212"/>
    </location>
</feature>
<keyword evidence="2" id="KW-0472">Membrane</keyword>
<dbReference type="PANTHER" id="PTHR34883">
    <property type="entry name" value="SERINE-RICH PROTEIN, PUTATIVE-RELATED-RELATED"/>
    <property type="match status" value="1"/>
</dbReference>
<organism evidence="4 5">
    <name type="scientific">Penicillium brasilianum</name>
    <dbReference type="NCBI Taxonomy" id="104259"/>
    <lineage>
        <taxon>Eukaryota</taxon>
        <taxon>Fungi</taxon>
        <taxon>Dikarya</taxon>
        <taxon>Ascomycota</taxon>
        <taxon>Pezizomycotina</taxon>
        <taxon>Eurotiomycetes</taxon>
        <taxon>Eurotiomycetidae</taxon>
        <taxon>Eurotiales</taxon>
        <taxon>Aspergillaceae</taxon>
        <taxon>Penicillium</taxon>
    </lineage>
</organism>
<evidence type="ECO:0000256" key="2">
    <source>
        <dbReference type="SAM" id="Phobius"/>
    </source>
</evidence>
<dbReference type="InterPro" id="IPR008972">
    <property type="entry name" value="Cupredoxin"/>
</dbReference>
<proteinExistence type="predicted"/>
<dbReference type="EMBL" id="LJBN01000190">
    <property type="protein sequence ID" value="OOQ83845.1"/>
    <property type="molecule type" value="Genomic_DNA"/>
</dbReference>
<protein>
    <submittedName>
        <fullName evidence="4">Extracellular serine-rich protein</fullName>
    </submittedName>
</protein>
<dbReference type="Gene3D" id="2.60.40.420">
    <property type="entry name" value="Cupredoxins - blue copper proteins"/>
    <property type="match status" value="1"/>
</dbReference>
<evidence type="ECO:0000256" key="1">
    <source>
        <dbReference type="SAM" id="MobiDB-lite"/>
    </source>
</evidence>
<keyword evidence="3" id="KW-0732">Signal</keyword>
<name>A0A1S9REK4_PENBI</name>
<feature type="compositionally biased region" description="Polar residues" evidence="1">
    <location>
        <begin position="325"/>
        <end position="344"/>
    </location>
</feature>
<feature type="chain" id="PRO_5013069035" evidence="3">
    <location>
        <begin position="26"/>
        <end position="363"/>
    </location>
</feature>